<feature type="region of interest" description="Disordered" evidence="1">
    <location>
        <begin position="472"/>
        <end position="496"/>
    </location>
</feature>
<feature type="region of interest" description="Disordered" evidence="1">
    <location>
        <begin position="854"/>
        <end position="874"/>
    </location>
</feature>
<dbReference type="EMBL" id="JTDY01008243">
    <property type="protein sequence ID" value="KOB64661.1"/>
    <property type="molecule type" value="Genomic_DNA"/>
</dbReference>
<dbReference type="STRING" id="104452.A0A0L7KNN0"/>
<protein>
    <submittedName>
        <fullName evidence="2">Uncharacterized protein</fullName>
    </submittedName>
</protein>
<proteinExistence type="predicted"/>
<sequence>MNPYNSKFIVNALTEYQHPQYINSINNCFAQVKWRVYRCQISTKQEVCCCSCNSDAMFEVMKSLYDCYKKKDCDYCNCILCGHLPKEERKLGELRKSGTALPTVGTETKKGKAAVQKTQATMGVALEGAIPSGGFLISLEGKTPEQTETILKCIAAAGIPLPVGKTPSEKKLIDKVRKETGHPPVPKPSAEKKKSQKAIGIITPIQGKPKPEKEITEATAGAPVVKVSKQTLDKLRKAKAAGLLTPLAGKSTEEKEKILMGLAKHGLPMPEGKTTSEKVIIDKVRKDLGMPPHPKTPSMKVKYEKAQAQGLMTPLKDKSPSQKEKILKAQAAAGIPLPEAKTPSEKALIAKVTAATGAPAVGKIPSEKIRKAKAAGLLTPLAGKTTEQREQIVKGLAQQGMPLPEGKTASEKQIIEKVRKDLGMPPAKAAGVQTPLTGKSPEQKEKILKDLAKDGAPLPEGKTASEKKIIEKVRKDLGMPPGKAAGVQTPLTGKSPEQKEKILKELAKDGAPLPEGKTASEKKIIEKVRKDLGMPPGKAAGVQTPLKGKSAEQKEKILKDLAKGGAPLPEGKTASEKKIIEKVRKDMGMPPEPKTSSMRVKHAKAQAQGLMTPLEGKSPSRKEKILKAQAEAGLPLPEGRTPSEKALIAKVTAATGAPAVEKIPSEKLRKAKAAGLMTPLAGKTLEQREKIVKGLAQQGMALPVGKTTSEKMIIEKVRKDLGMPPEPKTSSMRVKHAKAQAQGLMTPLEGKSPSRKEKILKAQAEAGVPLPEGRTPSEKALIAKVTAATGAPAVGKIPSEKLRKAKAAGLMTPLAGKTAEQREKIVKGLAQQGMPLPVGKTTSEKKIIEKVRKDLGMPPEPKPSSMRAKEKPAGVMSPLAGKAIKTKSKTKTRKVGSGIAKAGIVEEFEDIHKTTTCDRGCGCDKKKIRFKHSYVKIRVTSPDISSLCPCPDECIPGVKGGVLVDSEGIKVTVGSAVGFPSFSTVNESKNSKNGKTSYNNEISKLTNSLEIKTTPLYETCPISDMIYGTDDFKIPSQILYINSNYSNGSLSTSGEPSFIYKENMQNSLANELEMKPDTSISTYLIACSESHSSSTSDFPIILQGAPCNMTSQSSSNSAIFKTEISLKFPIKSNASIGSLSIIPSHNSSTTSTSIHHLYDSLSSIHSEDTEYFTNVIDYCAVDSRSRYNHFHE</sequence>
<evidence type="ECO:0000256" key="1">
    <source>
        <dbReference type="SAM" id="MobiDB-lite"/>
    </source>
</evidence>
<comment type="caution">
    <text evidence="2">The sequence shown here is derived from an EMBL/GenBank/DDBJ whole genome shotgun (WGS) entry which is preliminary data.</text>
</comment>
<evidence type="ECO:0000313" key="3">
    <source>
        <dbReference type="Proteomes" id="UP000037510"/>
    </source>
</evidence>
<dbReference type="Proteomes" id="UP000037510">
    <property type="component" value="Unassembled WGS sequence"/>
</dbReference>
<feature type="region of interest" description="Disordered" evidence="1">
    <location>
        <begin position="419"/>
        <end position="442"/>
    </location>
</feature>
<evidence type="ECO:0000313" key="2">
    <source>
        <dbReference type="EMBL" id="KOB64661.1"/>
    </source>
</evidence>
<reference evidence="2 3" key="1">
    <citation type="journal article" date="2015" name="Genome Biol. Evol.">
        <title>The genome of winter moth (Operophtera brumata) provides a genomic perspective on sexual dimorphism and phenology.</title>
        <authorList>
            <person name="Derks M.F."/>
            <person name="Smit S."/>
            <person name="Salis L."/>
            <person name="Schijlen E."/>
            <person name="Bossers A."/>
            <person name="Mateman C."/>
            <person name="Pijl A.S."/>
            <person name="de Ridder D."/>
            <person name="Groenen M.A."/>
            <person name="Visser M.E."/>
            <person name="Megens H.J."/>
        </authorList>
    </citation>
    <scope>NUCLEOTIDE SEQUENCE [LARGE SCALE GENOMIC DNA]</scope>
    <source>
        <strain evidence="2">WM2013NL</strain>
        <tissue evidence="2">Head and thorax</tissue>
    </source>
</reference>
<dbReference type="AlphaFoldDB" id="A0A0L7KNN0"/>
<accession>A0A0L7KNN0</accession>
<organism evidence="2 3">
    <name type="scientific">Operophtera brumata</name>
    <name type="common">Winter moth</name>
    <name type="synonym">Phalaena brumata</name>
    <dbReference type="NCBI Taxonomy" id="104452"/>
    <lineage>
        <taxon>Eukaryota</taxon>
        <taxon>Metazoa</taxon>
        <taxon>Ecdysozoa</taxon>
        <taxon>Arthropoda</taxon>
        <taxon>Hexapoda</taxon>
        <taxon>Insecta</taxon>
        <taxon>Pterygota</taxon>
        <taxon>Neoptera</taxon>
        <taxon>Endopterygota</taxon>
        <taxon>Lepidoptera</taxon>
        <taxon>Glossata</taxon>
        <taxon>Ditrysia</taxon>
        <taxon>Geometroidea</taxon>
        <taxon>Geometridae</taxon>
        <taxon>Larentiinae</taxon>
        <taxon>Operophtera</taxon>
    </lineage>
</organism>
<name>A0A0L7KNN0_OPEBR</name>
<gene>
    <name evidence="2" type="ORF">OBRU01_23861</name>
</gene>
<keyword evidence="3" id="KW-1185">Reference proteome</keyword>
<feature type="region of interest" description="Disordered" evidence="1">
    <location>
        <begin position="528"/>
        <end position="552"/>
    </location>
</feature>
<feature type="region of interest" description="Disordered" evidence="1">
    <location>
        <begin position="582"/>
        <end position="620"/>
    </location>
</feature>